<dbReference type="NCBIfam" id="TIGR03349">
    <property type="entry name" value="IV_VI_DotU"/>
    <property type="match status" value="1"/>
</dbReference>
<reference evidence="3 4" key="1">
    <citation type="submission" date="2015-07" db="EMBL/GenBank/DDBJ databases">
        <title>Draft genome sequence of the Amantichitinum ursilacus IGB-41, a new chitin-degrading bacterium.</title>
        <authorList>
            <person name="Kirstahler P."/>
            <person name="Guenther M."/>
            <person name="Grumaz C."/>
            <person name="Rupp S."/>
            <person name="Zibek S."/>
            <person name="Sohn K."/>
        </authorList>
    </citation>
    <scope>NUCLEOTIDE SEQUENCE [LARGE SCALE GENOMIC DNA]</scope>
    <source>
        <strain evidence="3 4">IGB-41</strain>
    </source>
</reference>
<evidence type="ECO:0000256" key="1">
    <source>
        <dbReference type="SAM" id="Phobius"/>
    </source>
</evidence>
<dbReference type="AlphaFoldDB" id="A0A0N0XKA9"/>
<dbReference type="EMBL" id="LAQT01000009">
    <property type="protein sequence ID" value="KPC52619.1"/>
    <property type="molecule type" value="Genomic_DNA"/>
</dbReference>
<proteinExistence type="predicted"/>
<name>A0A0N0XKA9_9NEIS</name>
<dbReference type="InterPro" id="IPR038522">
    <property type="entry name" value="T4/T6SS_DotU_sf"/>
</dbReference>
<keyword evidence="1" id="KW-0472">Membrane</keyword>
<evidence type="ECO:0000313" key="4">
    <source>
        <dbReference type="Proteomes" id="UP000037939"/>
    </source>
</evidence>
<accession>A0A0N0XKA9</accession>
<dbReference type="OrthoDB" id="6998040at2"/>
<keyword evidence="4" id="KW-1185">Reference proteome</keyword>
<dbReference type="PANTHER" id="PTHR38033:SF1">
    <property type="entry name" value="DOTU FAMILY TYPE IV_VI SECRETION SYSTEM PROTEIN"/>
    <property type="match status" value="1"/>
</dbReference>
<dbReference type="Pfam" id="PF09850">
    <property type="entry name" value="DotU"/>
    <property type="match status" value="1"/>
</dbReference>
<feature type="transmembrane region" description="Helical" evidence="1">
    <location>
        <begin position="186"/>
        <end position="206"/>
    </location>
</feature>
<protein>
    <recommendedName>
        <fullName evidence="2">Type IV / VI secretion system DotU domain-containing protein</fullName>
    </recommendedName>
</protein>
<evidence type="ECO:0000313" key="3">
    <source>
        <dbReference type="EMBL" id="KPC52619.1"/>
    </source>
</evidence>
<sequence>MTAATSNSPLSMHVLLRDTALQVALLADQPVIADPATWRAHCVELVETLQARLKDAGFAPAVLQEISYAQCAMLDECALTALPPEQRDAWAAEPLQVRFFQSYNAGDTVFEQIAALLRQSAPEPALVETYRLLLGLGFLGRYAHEADPERQRTIDALQRLAPPLTSTPELWIKAGRTDWFAILRGWSPWLWLVLISAGVALLGIVLQHRLDALLAQILVATQG</sequence>
<dbReference type="RefSeq" id="WP_053938101.1">
    <property type="nucleotide sequence ID" value="NZ_LAQT01000009.1"/>
</dbReference>
<dbReference type="InterPro" id="IPR017732">
    <property type="entry name" value="T4/T6SS_DotU"/>
</dbReference>
<dbReference type="Gene3D" id="1.25.40.590">
    <property type="entry name" value="Type IV / VI secretion system, DotU"/>
    <property type="match status" value="1"/>
</dbReference>
<comment type="caution">
    <text evidence="3">The sequence shown here is derived from an EMBL/GenBank/DDBJ whole genome shotgun (WGS) entry which is preliminary data.</text>
</comment>
<gene>
    <name evidence="3" type="ORF">WG78_12265</name>
</gene>
<dbReference type="PANTHER" id="PTHR38033">
    <property type="entry name" value="MEMBRANE PROTEIN-RELATED"/>
    <property type="match status" value="1"/>
</dbReference>
<dbReference type="Proteomes" id="UP000037939">
    <property type="component" value="Unassembled WGS sequence"/>
</dbReference>
<keyword evidence="1" id="KW-1133">Transmembrane helix</keyword>
<dbReference type="STRING" id="857265.WG78_12265"/>
<organism evidence="3 4">
    <name type="scientific">Amantichitinum ursilacus</name>
    <dbReference type="NCBI Taxonomy" id="857265"/>
    <lineage>
        <taxon>Bacteria</taxon>
        <taxon>Pseudomonadati</taxon>
        <taxon>Pseudomonadota</taxon>
        <taxon>Betaproteobacteria</taxon>
        <taxon>Neisseriales</taxon>
        <taxon>Chitinibacteraceae</taxon>
        <taxon>Amantichitinum</taxon>
    </lineage>
</organism>
<feature type="domain" description="Type IV / VI secretion system DotU" evidence="2">
    <location>
        <begin position="15"/>
        <end position="205"/>
    </location>
</feature>
<evidence type="ECO:0000259" key="2">
    <source>
        <dbReference type="Pfam" id="PF09850"/>
    </source>
</evidence>
<keyword evidence="1" id="KW-0812">Transmembrane</keyword>